<dbReference type="InterPro" id="IPR006047">
    <property type="entry name" value="GH13_cat_dom"/>
</dbReference>
<gene>
    <name evidence="4" type="ORF">QBC46DRAFT_438064</name>
</gene>
<dbReference type="Gene3D" id="3.90.400.10">
    <property type="entry name" value="Oligo-1,6-glucosidase, Domain 2"/>
    <property type="match status" value="1"/>
</dbReference>
<feature type="domain" description="Glycosyl hydrolase family 13 catalytic" evidence="3">
    <location>
        <begin position="32"/>
        <end position="451"/>
    </location>
</feature>
<dbReference type="Proteomes" id="UP001303473">
    <property type="component" value="Unassembled WGS sequence"/>
</dbReference>
<dbReference type="EMBL" id="MU853812">
    <property type="protein sequence ID" value="KAK3939397.1"/>
    <property type="molecule type" value="Genomic_DNA"/>
</dbReference>
<protein>
    <submittedName>
        <fullName evidence="4">Glycoside hydrolase superfamily</fullName>
    </submittedName>
</protein>
<reference evidence="5" key="1">
    <citation type="journal article" date="2023" name="Mol. Phylogenet. Evol.">
        <title>Genome-scale phylogeny and comparative genomics of the fungal order Sordariales.</title>
        <authorList>
            <person name="Hensen N."/>
            <person name="Bonometti L."/>
            <person name="Westerberg I."/>
            <person name="Brannstrom I.O."/>
            <person name="Guillou S."/>
            <person name="Cros-Aarteil S."/>
            <person name="Calhoun S."/>
            <person name="Haridas S."/>
            <person name="Kuo A."/>
            <person name="Mondo S."/>
            <person name="Pangilinan J."/>
            <person name="Riley R."/>
            <person name="LaButti K."/>
            <person name="Andreopoulos B."/>
            <person name="Lipzen A."/>
            <person name="Chen C."/>
            <person name="Yan M."/>
            <person name="Daum C."/>
            <person name="Ng V."/>
            <person name="Clum A."/>
            <person name="Steindorff A."/>
            <person name="Ohm R.A."/>
            <person name="Martin F."/>
            <person name="Silar P."/>
            <person name="Natvig D.O."/>
            <person name="Lalanne C."/>
            <person name="Gautier V."/>
            <person name="Ament-Velasquez S.L."/>
            <person name="Kruys A."/>
            <person name="Hutchinson M.I."/>
            <person name="Powell A.J."/>
            <person name="Barry K."/>
            <person name="Miller A.N."/>
            <person name="Grigoriev I.V."/>
            <person name="Debuchy R."/>
            <person name="Gladieux P."/>
            <person name="Hiltunen Thoren M."/>
            <person name="Johannesson H."/>
        </authorList>
    </citation>
    <scope>NUCLEOTIDE SEQUENCE [LARGE SCALE GENOMIC DNA]</scope>
    <source>
        <strain evidence="5">CBS 340.73</strain>
    </source>
</reference>
<dbReference type="InterPro" id="IPR017853">
    <property type="entry name" value="GH"/>
</dbReference>
<dbReference type="FunFam" id="3.90.400.10:FF:000004">
    <property type="entry name" value="Oligo-1,6-glucosidase"/>
    <property type="match status" value="1"/>
</dbReference>
<accession>A0AAN6N571</accession>
<dbReference type="CDD" id="cd11333">
    <property type="entry name" value="AmyAc_SI_OligoGlu_DGase"/>
    <property type="match status" value="1"/>
</dbReference>
<dbReference type="GO" id="GO:0033934">
    <property type="term" value="F:glucan 1,4-alpha-maltotriohydrolase activity"/>
    <property type="evidence" value="ECO:0007669"/>
    <property type="project" value="TreeGrafter"/>
</dbReference>
<comment type="caution">
    <text evidence="4">The sequence shown here is derived from an EMBL/GenBank/DDBJ whole genome shotgun (WGS) entry which is preliminary data.</text>
</comment>
<dbReference type="GO" id="GO:0005987">
    <property type="term" value="P:sucrose catabolic process"/>
    <property type="evidence" value="ECO:0007669"/>
    <property type="project" value="TreeGrafter"/>
</dbReference>
<dbReference type="PANTHER" id="PTHR10357">
    <property type="entry name" value="ALPHA-AMYLASE FAMILY MEMBER"/>
    <property type="match status" value="1"/>
</dbReference>
<dbReference type="SMART" id="SM00642">
    <property type="entry name" value="Aamy"/>
    <property type="match status" value="1"/>
</dbReference>
<keyword evidence="2" id="KW-0462">Maltose metabolism</keyword>
<dbReference type="GO" id="GO:0004575">
    <property type="term" value="F:sucrose alpha-glucosidase activity"/>
    <property type="evidence" value="ECO:0007669"/>
    <property type="project" value="TreeGrafter"/>
</dbReference>
<evidence type="ECO:0000313" key="5">
    <source>
        <dbReference type="Proteomes" id="UP001303473"/>
    </source>
</evidence>
<dbReference type="Gene3D" id="2.60.40.1180">
    <property type="entry name" value="Golgi alpha-mannosidase II"/>
    <property type="match status" value="1"/>
</dbReference>
<dbReference type="GO" id="GO:0004574">
    <property type="term" value="F:oligo-1,6-glucosidase activity"/>
    <property type="evidence" value="ECO:0007669"/>
    <property type="project" value="TreeGrafter"/>
</dbReference>
<dbReference type="Pfam" id="PF00128">
    <property type="entry name" value="Alpha-amylase"/>
    <property type="match status" value="1"/>
</dbReference>
<keyword evidence="5" id="KW-1185">Reference proteome</keyword>
<dbReference type="Gene3D" id="3.20.20.80">
    <property type="entry name" value="Glycosidases"/>
    <property type="match status" value="1"/>
</dbReference>
<sequence>MDGAAAMMTPDPYGSSIMDLGRNWWRESIIYEIYVQSFQDTNGDGIGDIPGVIQRLDYLKKLGVDMLWLTPVNKSPFKDQGYDISDYTDINEKFGTLADFEELMAKVHQKGMKIMLDVVFNHTSEEHAWFLESKTSKANPKRSWYFWRPGKRAEDGTLKPPNNWESLFGGPAWTFDETTGEYYLHLFSTHQPDLNWDNPEVRQAVADVCDFWLQKGMDVINLISKVPGLPDADVVDPSRDVQPALSMFTNGPNVHKYLRELNQRVLSKYDICTVGEMPCGVDKDEASLYVARERKELSMVFQFKHMELDSTQGSKWDIRHWELPELEGIFRSWQQHMLGNHGWNALYLENHDQTRALTRFGRTNDPKYRRVCAKMLCTFYMTLRGTPYIYQGQELGMRPPQTWSIDQFRDVETLNYYRIEYQKRKLKDPGSEPDMSDVLQRVALRSRDNVRIPMQWDRSHPNAGFTDPNVEPWLRMGDCIDEINAEREMTDPDSVYAYYKRLIHLRKSFAFLSYGAYVPLTFDDPDVIAFLRAQGPFRSMIICSFSKENIEWEIPHEIKINMAVLQISNYGVEEDVCPRRMKLRPYETRIYGLRAE</sequence>
<proteinExistence type="inferred from homology"/>
<evidence type="ECO:0000313" key="4">
    <source>
        <dbReference type="EMBL" id="KAK3939397.1"/>
    </source>
</evidence>
<dbReference type="NCBIfam" id="NF008183">
    <property type="entry name" value="PRK10933.1"/>
    <property type="match status" value="1"/>
</dbReference>
<dbReference type="InterPro" id="IPR013780">
    <property type="entry name" value="Glyco_hydro_b"/>
</dbReference>
<dbReference type="InterPro" id="IPR045857">
    <property type="entry name" value="O16G_dom_2"/>
</dbReference>
<evidence type="ECO:0000256" key="1">
    <source>
        <dbReference type="ARBA" id="ARBA00008061"/>
    </source>
</evidence>
<organism evidence="4 5">
    <name type="scientific">Diplogelasinospora grovesii</name>
    <dbReference type="NCBI Taxonomy" id="303347"/>
    <lineage>
        <taxon>Eukaryota</taxon>
        <taxon>Fungi</taxon>
        <taxon>Dikarya</taxon>
        <taxon>Ascomycota</taxon>
        <taxon>Pezizomycotina</taxon>
        <taxon>Sordariomycetes</taxon>
        <taxon>Sordariomycetidae</taxon>
        <taxon>Sordariales</taxon>
        <taxon>Diplogelasinosporaceae</taxon>
        <taxon>Diplogelasinospora</taxon>
    </lineage>
</organism>
<dbReference type="AlphaFoldDB" id="A0AAN6N571"/>
<dbReference type="SUPFAM" id="SSF51011">
    <property type="entry name" value="Glycosyl hydrolase domain"/>
    <property type="match status" value="1"/>
</dbReference>
<evidence type="ECO:0000259" key="3">
    <source>
        <dbReference type="SMART" id="SM00642"/>
    </source>
</evidence>
<comment type="similarity">
    <text evidence="1">Belongs to the glycosyl hydrolase 13 family.</text>
</comment>
<dbReference type="FunFam" id="3.20.20.80:FF:000087">
    <property type="entry name" value="Oligo-1,6-glucosidase IMA1"/>
    <property type="match status" value="1"/>
</dbReference>
<dbReference type="PANTHER" id="PTHR10357:SF232">
    <property type="entry name" value="GLYCOSYL HYDROLASE FAMILY 13 CATALYTIC DOMAIN-CONTAINING PROTEIN"/>
    <property type="match status" value="1"/>
</dbReference>
<dbReference type="GO" id="GO:0000025">
    <property type="term" value="P:maltose catabolic process"/>
    <property type="evidence" value="ECO:0007669"/>
    <property type="project" value="TreeGrafter"/>
</dbReference>
<dbReference type="GO" id="GO:0004556">
    <property type="term" value="F:alpha-amylase activity"/>
    <property type="evidence" value="ECO:0007669"/>
    <property type="project" value="TreeGrafter"/>
</dbReference>
<dbReference type="SUPFAM" id="SSF51445">
    <property type="entry name" value="(Trans)glycosidases"/>
    <property type="match status" value="1"/>
</dbReference>
<evidence type="ECO:0000256" key="2">
    <source>
        <dbReference type="ARBA" id="ARBA00026248"/>
    </source>
</evidence>
<keyword evidence="4" id="KW-0378">Hydrolase</keyword>
<name>A0AAN6N571_9PEZI</name>